<feature type="chain" id="PRO_5004109525" description="Mid2 domain-containing protein" evidence="3">
    <location>
        <begin position="17"/>
        <end position="432"/>
    </location>
</feature>
<reference evidence="5" key="1">
    <citation type="journal article" date="2012" name="PLoS Genet.">
        <title>The genomes of the fungal plant pathogens Cladosporium fulvum and Dothistroma septosporum reveal adaptation to different hosts and lifestyles but also signatures of common ancestry.</title>
        <authorList>
            <person name="de Wit P.J.G.M."/>
            <person name="van der Burgt A."/>
            <person name="Oekmen B."/>
            <person name="Stergiopoulos I."/>
            <person name="Abd-Elsalam K.A."/>
            <person name="Aerts A.L."/>
            <person name="Bahkali A.H."/>
            <person name="Beenen H.G."/>
            <person name="Chettri P."/>
            <person name="Cox M.P."/>
            <person name="Datema E."/>
            <person name="de Vries R.P."/>
            <person name="Dhillon B."/>
            <person name="Ganley A.R."/>
            <person name="Griffiths S.A."/>
            <person name="Guo Y."/>
            <person name="Hamelin R.C."/>
            <person name="Henrissat B."/>
            <person name="Kabir M.S."/>
            <person name="Jashni M.K."/>
            <person name="Kema G."/>
            <person name="Klaubauf S."/>
            <person name="Lapidus A."/>
            <person name="Levasseur A."/>
            <person name="Lindquist E."/>
            <person name="Mehrabi R."/>
            <person name="Ohm R.A."/>
            <person name="Owen T.J."/>
            <person name="Salamov A."/>
            <person name="Schwelm A."/>
            <person name="Schijlen E."/>
            <person name="Sun H."/>
            <person name="van den Burg H.A."/>
            <person name="van Ham R.C.H.J."/>
            <person name="Zhang S."/>
            <person name="Goodwin S.B."/>
            <person name="Grigoriev I.V."/>
            <person name="Collemare J."/>
            <person name="Bradshaw R.E."/>
        </authorList>
    </citation>
    <scope>NUCLEOTIDE SEQUENCE [LARGE SCALE GENOMIC DNA]</scope>
    <source>
        <strain evidence="5">NZE10 / CBS 128990</strain>
    </source>
</reference>
<evidence type="ECO:0000256" key="2">
    <source>
        <dbReference type="SAM" id="Phobius"/>
    </source>
</evidence>
<dbReference type="OrthoDB" id="3649267at2759"/>
<organism evidence="4 5">
    <name type="scientific">Dothistroma septosporum (strain NZE10 / CBS 128990)</name>
    <name type="common">Red band needle blight fungus</name>
    <name type="synonym">Mycosphaerella pini</name>
    <dbReference type="NCBI Taxonomy" id="675120"/>
    <lineage>
        <taxon>Eukaryota</taxon>
        <taxon>Fungi</taxon>
        <taxon>Dikarya</taxon>
        <taxon>Ascomycota</taxon>
        <taxon>Pezizomycotina</taxon>
        <taxon>Dothideomycetes</taxon>
        <taxon>Dothideomycetidae</taxon>
        <taxon>Mycosphaerellales</taxon>
        <taxon>Mycosphaerellaceae</taxon>
        <taxon>Dothistroma</taxon>
    </lineage>
</organism>
<dbReference type="AlphaFoldDB" id="N1PQG0"/>
<dbReference type="eggNOG" id="ENOG502TII9">
    <property type="taxonomic scope" value="Eukaryota"/>
</dbReference>
<dbReference type="EMBL" id="KB446538">
    <property type="protein sequence ID" value="EME45612.1"/>
    <property type="molecule type" value="Genomic_DNA"/>
</dbReference>
<keyword evidence="3" id="KW-0732">Signal</keyword>
<sequence length="432" mass="45747">MYSSLLYALLLKAVVGQLNSGVPGTTSEGESNYYTDLCNRTFADANATGIISFNPNVGGTNANVSWASTAYQPANSTFGRNQTELSLWFNTYGVNYTDNFRLGYDMCYFWVSQPTVNTYERGQSDQGQCLETLDQACVNDILGVTDSYSQQLTASITSGSTSNLSTNSLPGVCTSLAAHITQNFPGSCKVFFETNPPITVYGGPPGLGGALTGPQSLLAKSQCRFENDTYSLLWSQIGDATQVNYYLANYFVTPLLTAYFPIADAARPVSLSYSKSFMNCLRANKLNPGSASVPLPPSPAPLDKLTNTTNANSTNGFPNVNNSTSSSDSASRDSDRGGSGLSGGAIAGVVVGVLVVLAIAGGLVAYYAIRKRKSKRGSVAQMDGHNGYGQLEGKDPVEAPAYGSVHEMTTPVQRAELSSGRAPVELPASKTY</sequence>
<dbReference type="OMA" id="WASTAYQ"/>
<proteinExistence type="predicted"/>
<evidence type="ECO:0000256" key="3">
    <source>
        <dbReference type="SAM" id="SignalP"/>
    </source>
</evidence>
<protein>
    <recommendedName>
        <fullName evidence="6">Mid2 domain-containing protein</fullName>
    </recommendedName>
</protein>
<gene>
    <name evidence="4" type="ORF">DOTSEDRAFT_52842</name>
</gene>
<feature type="compositionally biased region" description="Polar residues" evidence="1">
    <location>
        <begin position="305"/>
        <end position="324"/>
    </location>
</feature>
<name>N1PQG0_DOTSN</name>
<evidence type="ECO:0008006" key="6">
    <source>
        <dbReference type="Google" id="ProtNLM"/>
    </source>
</evidence>
<evidence type="ECO:0000256" key="1">
    <source>
        <dbReference type="SAM" id="MobiDB-lite"/>
    </source>
</evidence>
<feature type="region of interest" description="Disordered" evidence="1">
    <location>
        <begin position="290"/>
        <end position="338"/>
    </location>
</feature>
<dbReference type="PANTHER" id="PTHR16861">
    <property type="entry name" value="GLYCOPROTEIN 38"/>
    <property type="match status" value="1"/>
</dbReference>
<feature type="transmembrane region" description="Helical" evidence="2">
    <location>
        <begin position="345"/>
        <end position="369"/>
    </location>
</feature>
<feature type="signal peptide" evidence="3">
    <location>
        <begin position="1"/>
        <end position="16"/>
    </location>
</feature>
<feature type="region of interest" description="Disordered" evidence="1">
    <location>
        <begin position="375"/>
        <end position="405"/>
    </location>
</feature>
<keyword evidence="2" id="KW-0472">Membrane</keyword>
<keyword evidence="2" id="KW-1133">Transmembrane helix</keyword>
<evidence type="ECO:0000313" key="5">
    <source>
        <dbReference type="Proteomes" id="UP000016933"/>
    </source>
</evidence>
<dbReference type="STRING" id="675120.N1PQG0"/>
<reference evidence="4 5" key="2">
    <citation type="journal article" date="2012" name="PLoS Pathog.">
        <title>Diverse lifestyles and strategies of plant pathogenesis encoded in the genomes of eighteen Dothideomycetes fungi.</title>
        <authorList>
            <person name="Ohm R.A."/>
            <person name="Feau N."/>
            <person name="Henrissat B."/>
            <person name="Schoch C.L."/>
            <person name="Horwitz B.A."/>
            <person name="Barry K.W."/>
            <person name="Condon B.J."/>
            <person name="Copeland A.C."/>
            <person name="Dhillon B."/>
            <person name="Glaser F."/>
            <person name="Hesse C.N."/>
            <person name="Kosti I."/>
            <person name="LaButti K."/>
            <person name="Lindquist E.A."/>
            <person name="Lucas S."/>
            <person name="Salamov A.A."/>
            <person name="Bradshaw R.E."/>
            <person name="Ciuffetti L."/>
            <person name="Hamelin R.C."/>
            <person name="Kema G.H.J."/>
            <person name="Lawrence C."/>
            <person name="Scott J.A."/>
            <person name="Spatafora J.W."/>
            <person name="Turgeon B.G."/>
            <person name="de Wit P.J.G.M."/>
            <person name="Zhong S."/>
            <person name="Goodwin S.B."/>
            <person name="Grigoriev I.V."/>
        </authorList>
    </citation>
    <scope>NUCLEOTIDE SEQUENCE [LARGE SCALE GENOMIC DNA]</scope>
    <source>
        <strain evidence="5">NZE10 / CBS 128990</strain>
    </source>
</reference>
<dbReference type="PANTHER" id="PTHR16861:SF4">
    <property type="entry name" value="SH3 DOMAIN PROTEIN (AFU_ORTHOLOGUE AFUA_1G13610)"/>
    <property type="match status" value="1"/>
</dbReference>
<keyword evidence="2" id="KW-0812">Transmembrane</keyword>
<evidence type="ECO:0000313" key="4">
    <source>
        <dbReference type="EMBL" id="EME45612.1"/>
    </source>
</evidence>
<dbReference type="Proteomes" id="UP000016933">
    <property type="component" value="Unassembled WGS sequence"/>
</dbReference>
<dbReference type="HOGENOM" id="CLU_634631_0_0_1"/>
<accession>N1PQG0</accession>
<keyword evidence="5" id="KW-1185">Reference proteome</keyword>